<proteinExistence type="predicted"/>
<dbReference type="PROSITE" id="PS51257">
    <property type="entry name" value="PROKAR_LIPOPROTEIN"/>
    <property type="match status" value="1"/>
</dbReference>
<name>A0A1I4AT62_9ACTN</name>
<feature type="chain" id="PRO_5011716372" description="Lipoprotein" evidence="1">
    <location>
        <begin position="25"/>
        <end position="167"/>
    </location>
</feature>
<evidence type="ECO:0008006" key="4">
    <source>
        <dbReference type="Google" id="ProtNLM"/>
    </source>
</evidence>
<evidence type="ECO:0000313" key="3">
    <source>
        <dbReference type="Proteomes" id="UP000199111"/>
    </source>
</evidence>
<evidence type="ECO:0000256" key="1">
    <source>
        <dbReference type="SAM" id="SignalP"/>
    </source>
</evidence>
<feature type="signal peptide" evidence="1">
    <location>
        <begin position="1"/>
        <end position="24"/>
    </location>
</feature>
<sequence length="167" mass="17464">MRTVMAAAAIASLAALTACGPAGSDRVASVTGTTTSARPSTPPQADGLKYARCMRENGVDMPDPEPGGGAVVIRGKINKNNLDRASRACDEYSPTGPVKKTVTDPEFQGAFLGFARCMRENGVDVPDPEFSHGKVHFTGNGMELGTPQSKKAMEACREQIPGAGKRP</sequence>
<organism evidence="2 3">
    <name type="scientific">Streptosporangium canum</name>
    <dbReference type="NCBI Taxonomy" id="324952"/>
    <lineage>
        <taxon>Bacteria</taxon>
        <taxon>Bacillati</taxon>
        <taxon>Actinomycetota</taxon>
        <taxon>Actinomycetes</taxon>
        <taxon>Streptosporangiales</taxon>
        <taxon>Streptosporangiaceae</taxon>
        <taxon>Streptosporangium</taxon>
    </lineage>
</organism>
<dbReference type="AlphaFoldDB" id="A0A1I4AT62"/>
<protein>
    <recommendedName>
        <fullName evidence="4">Lipoprotein</fullName>
    </recommendedName>
</protein>
<keyword evidence="1" id="KW-0732">Signal</keyword>
<evidence type="ECO:0000313" key="2">
    <source>
        <dbReference type="EMBL" id="SFK59738.1"/>
    </source>
</evidence>
<gene>
    <name evidence="2" type="ORF">SAMN05216275_12981</name>
</gene>
<reference evidence="3" key="1">
    <citation type="submission" date="2016-10" db="EMBL/GenBank/DDBJ databases">
        <authorList>
            <person name="Varghese N."/>
            <person name="Submissions S."/>
        </authorList>
    </citation>
    <scope>NUCLEOTIDE SEQUENCE [LARGE SCALE GENOMIC DNA]</scope>
    <source>
        <strain evidence="3">CGMCC 4.2126</strain>
    </source>
</reference>
<dbReference type="Proteomes" id="UP000199111">
    <property type="component" value="Unassembled WGS sequence"/>
</dbReference>
<accession>A0A1I4AT62</accession>
<dbReference type="EMBL" id="FOQY01000029">
    <property type="protein sequence ID" value="SFK59738.1"/>
    <property type="molecule type" value="Genomic_DNA"/>
</dbReference>
<keyword evidence="3" id="KW-1185">Reference proteome</keyword>